<evidence type="ECO:0000313" key="3">
    <source>
        <dbReference type="EMBL" id="EER08995.1"/>
    </source>
</evidence>
<evidence type="ECO:0000313" key="4">
    <source>
        <dbReference type="Proteomes" id="UP000007800"/>
    </source>
</evidence>
<gene>
    <name evidence="3" type="ORF">Pmar_PMAR009987</name>
</gene>
<keyword evidence="4" id="KW-1185">Reference proteome</keyword>
<organism evidence="4">
    <name type="scientific">Perkinsus marinus (strain ATCC 50983 / TXsc)</name>
    <dbReference type="NCBI Taxonomy" id="423536"/>
    <lineage>
        <taxon>Eukaryota</taxon>
        <taxon>Sar</taxon>
        <taxon>Alveolata</taxon>
        <taxon>Perkinsozoa</taxon>
        <taxon>Perkinsea</taxon>
        <taxon>Perkinsida</taxon>
        <taxon>Perkinsidae</taxon>
        <taxon>Perkinsus</taxon>
    </lineage>
</organism>
<dbReference type="PROSITE" id="PS50042">
    <property type="entry name" value="CNMP_BINDING_3"/>
    <property type="match status" value="1"/>
</dbReference>
<protein>
    <submittedName>
        <fullName evidence="3">Voltage and ligand gated potassium channel, putative</fullName>
    </submittedName>
</protein>
<keyword evidence="1" id="KW-1133">Transmembrane helix</keyword>
<keyword evidence="3" id="KW-0813">Transport</keyword>
<feature type="transmembrane region" description="Helical" evidence="1">
    <location>
        <begin position="102"/>
        <end position="122"/>
    </location>
</feature>
<proteinExistence type="predicted"/>
<name>C5L2T0_PERM5</name>
<feature type="transmembrane region" description="Helical" evidence="1">
    <location>
        <begin position="38"/>
        <end position="59"/>
    </location>
</feature>
<dbReference type="OrthoDB" id="447251at2759"/>
<dbReference type="Proteomes" id="UP000007800">
    <property type="component" value="Unassembled WGS sequence"/>
</dbReference>
<sequence length="337" mass="37844">MACWSNVANQKFTANRVVVKANLGVSFAMFLSEAWAEFALFGVFLATAIHVIACIWYLVARAEDFSLRSWPRRQLSSFDESCDDFQYLDTESLVNQCIRPLGVRYVASVYWVVTTVTTVGYGDITPNTALEYELSQVFAMAIMCLGVAVYAQIISRVANELMLAHTETDTSLNPQQVATIMGTFPMEVRTKLAYSMHGGRHLSLDIFSDSRNKNALICHLAPLLQRVVKRPMDDKNGLIWKEGDIADQVVFVVRGQVGVEAPLENTQEETKGNAPRPPLWFYKEGSYFGEVELFCQEHRQFTVRAYSDAELFALDAAALFRESSMNVKIEKDVALVT</sequence>
<dbReference type="Pfam" id="PF00027">
    <property type="entry name" value="cNMP_binding"/>
    <property type="match status" value="1"/>
</dbReference>
<dbReference type="GO" id="GO:0034220">
    <property type="term" value="P:monoatomic ion transmembrane transport"/>
    <property type="evidence" value="ECO:0007669"/>
    <property type="project" value="UniProtKB-KW"/>
</dbReference>
<reference evidence="3 4" key="1">
    <citation type="submission" date="2008-07" db="EMBL/GenBank/DDBJ databases">
        <authorList>
            <person name="El-Sayed N."/>
            <person name="Caler E."/>
            <person name="Inman J."/>
            <person name="Amedeo P."/>
            <person name="Hass B."/>
            <person name="Wortman J."/>
        </authorList>
    </citation>
    <scope>NUCLEOTIDE SEQUENCE [LARGE SCALE GENOMIC DNA]</scope>
    <source>
        <strain evidence="4">ATCC 50983 / TXsc</strain>
    </source>
</reference>
<evidence type="ECO:0000256" key="1">
    <source>
        <dbReference type="SAM" id="Phobius"/>
    </source>
</evidence>
<keyword evidence="1" id="KW-0812">Transmembrane</keyword>
<evidence type="ECO:0000259" key="2">
    <source>
        <dbReference type="PROSITE" id="PS50042"/>
    </source>
</evidence>
<dbReference type="Gene3D" id="2.60.120.10">
    <property type="entry name" value="Jelly Rolls"/>
    <property type="match status" value="1"/>
</dbReference>
<dbReference type="PANTHER" id="PTHR47823">
    <property type="entry name" value="ION_TRANS DOMAIN-CONTAINING PROTEIN"/>
    <property type="match status" value="1"/>
</dbReference>
<dbReference type="InterPro" id="IPR013099">
    <property type="entry name" value="K_chnl_dom"/>
</dbReference>
<dbReference type="InterPro" id="IPR018490">
    <property type="entry name" value="cNMP-bd_dom_sf"/>
</dbReference>
<dbReference type="Pfam" id="PF07885">
    <property type="entry name" value="Ion_trans_2"/>
    <property type="match status" value="1"/>
</dbReference>
<dbReference type="InterPro" id="IPR000595">
    <property type="entry name" value="cNMP-bd_dom"/>
</dbReference>
<dbReference type="InParanoid" id="C5L2T0"/>
<keyword evidence="1" id="KW-0472">Membrane</keyword>
<dbReference type="SUPFAM" id="SSF51206">
    <property type="entry name" value="cAMP-binding domain-like"/>
    <property type="match status" value="1"/>
</dbReference>
<feature type="domain" description="Cyclic nucleotide-binding" evidence="2">
    <location>
        <begin position="239"/>
        <end position="321"/>
    </location>
</feature>
<dbReference type="CDD" id="cd00038">
    <property type="entry name" value="CAP_ED"/>
    <property type="match status" value="1"/>
</dbReference>
<accession>C5L2T0</accession>
<dbReference type="SUPFAM" id="SSF81324">
    <property type="entry name" value="Voltage-gated potassium channels"/>
    <property type="match status" value="1"/>
</dbReference>
<dbReference type="GeneID" id="9064981"/>
<keyword evidence="3" id="KW-0406">Ion transport</keyword>
<dbReference type="InterPro" id="IPR014710">
    <property type="entry name" value="RmlC-like_jellyroll"/>
</dbReference>
<dbReference type="Gene3D" id="1.10.287.70">
    <property type="match status" value="1"/>
</dbReference>
<dbReference type="RefSeq" id="XP_002777179.1">
    <property type="nucleotide sequence ID" value="XM_002777133.1"/>
</dbReference>
<dbReference type="OMA" id="MFLSEAW"/>
<dbReference type="PANTHER" id="PTHR47823:SF9">
    <property type="entry name" value="CHROMOSOME UNDETERMINED SCAFFOLD_10, WHOLE GENOME SHOTGUN SEQUENCE"/>
    <property type="match status" value="1"/>
</dbReference>
<dbReference type="EMBL" id="GG678662">
    <property type="protein sequence ID" value="EER08995.1"/>
    <property type="molecule type" value="Genomic_DNA"/>
</dbReference>
<dbReference type="AlphaFoldDB" id="C5L2T0"/>
<keyword evidence="3" id="KW-0407">Ion channel</keyword>
<feature type="transmembrane region" description="Helical" evidence="1">
    <location>
        <begin position="134"/>
        <end position="153"/>
    </location>
</feature>